<dbReference type="InterPro" id="IPR019405">
    <property type="entry name" value="Lactonase_7-beta_prop"/>
</dbReference>
<name>A0ABU2NA43_9PSEU</name>
<dbReference type="InterPro" id="IPR051200">
    <property type="entry name" value="Host-pathogen_enzymatic-act"/>
</dbReference>
<dbReference type="Pfam" id="PF09997">
    <property type="entry name" value="DUF2238"/>
    <property type="match status" value="1"/>
</dbReference>
<feature type="transmembrane region" description="Helical" evidence="1">
    <location>
        <begin position="15"/>
        <end position="38"/>
    </location>
</feature>
<evidence type="ECO:0000256" key="1">
    <source>
        <dbReference type="SAM" id="Phobius"/>
    </source>
</evidence>
<organism evidence="2 3">
    <name type="scientific">Pseudonocardia charpentierae</name>
    <dbReference type="NCBI Taxonomy" id="3075545"/>
    <lineage>
        <taxon>Bacteria</taxon>
        <taxon>Bacillati</taxon>
        <taxon>Actinomycetota</taxon>
        <taxon>Actinomycetes</taxon>
        <taxon>Pseudonocardiales</taxon>
        <taxon>Pseudonocardiaceae</taxon>
        <taxon>Pseudonocardia</taxon>
    </lineage>
</organism>
<keyword evidence="1" id="KW-0812">Transmembrane</keyword>
<dbReference type="SUPFAM" id="SSF51004">
    <property type="entry name" value="C-terminal (heme d1) domain of cytochrome cd1-nitrite reductase"/>
    <property type="match status" value="1"/>
</dbReference>
<dbReference type="InterPro" id="IPR015943">
    <property type="entry name" value="WD40/YVTN_repeat-like_dom_sf"/>
</dbReference>
<dbReference type="InterPro" id="IPR011048">
    <property type="entry name" value="Haem_d1_sf"/>
</dbReference>
<protein>
    <submittedName>
        <fullName evidence="2">YncE family protein</fullName>
    </submittedName>
</protein>
<dbReference type="Gene3D" id="2.130.10.10">
    <property type="entry name" value="YVTN repeat-like/Quinoprotein amine dehydrogenase"/>
    <property type="match status" value="2"/>
</dbReference>
<comment type="caution">
    <text evidence="2">The sequence shown here is derived from an EMBL/GenBank/DDBJ whole genome shotgun (WGS) entry which is preliminary data.</text>
</comment>
<dbReference type="PANTHER" id="PTHR47197:SF3">
    <property type="entry name" value="DIHYDRO-HEME D1 DEHYDROGENASE"/>
    <property type="match status" value="1"/>
</dbReference>
<evidence type="ECO:0000313" key="3">
    <source>
        <dbReference type="Proteomes" id="UP001183202"/>
    </source>
</evidence>
<dbReference type="InterPro" id="IPR014509">
    <property type="entry name" value="YjdF-like"/>
</dbReference>
<accession>A0ABU2NA43</accession>
<keyword evidence="1" id="KW-1133">Transmembrane helix</keyword>
<evidence type="ECO:0000313" key="2">
    <source>
        <dbReference type="EMBL" id="MDT0350820.1"/>
    </source>
</evidence>
<dbReference type="EMBL" id="JAVREJ010000009">
    <property type="protein sequence ID" value="MDT0350820.1"/>
    <property type="molecule type" value="Genomic_DNA"/>
</dbReference>
<dbReference type="InterPro" id="IPR011964">
    <property type="entry name" value="YVTN_b-propeller_repeat"/>
</dbReference>
<dbReference type="Proteomes" id="UP001183202">
    <property type="component" value="Unassembled WGS sequence"/>
</dbReference>
<dbReference type="Pfam" id="PF10282">
    <property type="entry name" value="Lactonase"/>
    <property type="match status" value="1"/>
</dbReference>
<proteinExistence type="predicted"/>
<keyword evidence="3" id="KW-1185">Reference proteome</keyword>
<keyword evidence="1" id="KW-0472">Membrane</keyword>
<dbReference type="RefSeq" id="WP_311556842.1">
    <property type="nucleotide sequence ID" value="NZ_JAVREJ010000009.1"/>
</dbReference>
<gene>
    <name evidence="2" type="ORF">RM445_14910</name>
</gene>
<dbReference type="NCBIfam" id="TIGR02276">
    <property type="entry name" value="beta_rpt_yvtn"/>
    <property type="match status" value="4"/>
</dbReference>
<sequence length="558" mass="58819">MRRDRDGRRFLRPSFHLYLLVSTLVIFFAQIPLGVFAAQSPLDTTAHVLLPAAATSLLHDLIYRRMVHGPVEYFCTMVFFGMGAEAVWEVAECAGDAAFGLSWQVDNADTMNDIMCGIAGAILGAAIRLYLWKRVRPGHLRSSLHRRRRPARPTAARAGRVRPLSPVRALSVQRAVRPDPGRRSRVGRKIGLVGAAVVVALATPGYAGYLVWAASAATSAATAAPAPPAPSIVAAGLLPAAAADPEPGPVESIATSVPVPFLGAVIPVGPTPGFVVVAPQGRQAYVANRAAGVVTVVDTAVDRVTATIPVRLGPPQYLAFSPDGRTVYVSIWNEARTVAAIGVLDTMTNSIVTAIPMRSRPFLAAVSPDGRRLYVPNHDSGTIAVVDTATRAVTAEIRVAPDPHWVEFSPDGRQAYTADHESNLVSVIDTATDTVVAEVPVQRSPHSVAVHPTRPLVAGVNYDSDSLSMIDTDSERVVAAVPVGAGPQDVTWAPDGRFAYVANVDADTVSVIDAATMTVTATVPTGDAPTSVAVLPDGRRAYVTNLHDGTLTVLNLAV</sequence>
<feature type="transmembrane region" description="Helical" evidence="1">
    <location>
        <begin position="111"/>
        <end position="131"/>
    </location>
</feature>
<feature type="transmembrane region" description="Helical" evidence="1">
    <location>
        <begin position="190"/>
        <end position="212"/>
    </location>
</feature>
<reference evidence="3" key="1">
    <citation type="submission" date="2023-07" db="EMBL/GenBank/DDBJ databases">
        <title>30 novel species of actinomycetes from the DSMZ collection.</title>
        <authorList>
            <person name="Nouioui I."/>
        </authorList>
    </citation>
    <scope>NUCLEOTIDE SEQUENCE [LARGE SCALE GENOMIC DNA]</scope>
    <source>
        <strain evidence="3">DSM 45834</strain>
    </source>
</reference>
<dbReference type="PANTHER" id="PTHR47197">
    <property type="entry name" value="PROTEIN NIRF"/>
    <property type="match status" value="1"/>
</dbReference>